<dbReference type="Pfam" id="PF04857">
    <property type="entry name" value="CAF1"/>
    <property type="match status" value="2"/>
</dbReference>
<feature type="compositionally biased region" description="Gly residues" evidence="15">
    <location>
        <begin position="557"/>
        <end position="576"/>
    </location>
</feature>
<dbReference type="InterPro" id="IPR036397">
    <property type="entry name" value="RNaseH_sf"/>
</dbReference>
<dbReference type="InterPro" id="IPR006941">
    <property type="entry name" value="RNase_CAF1"/>
</dbReference>
<comment type="similarity">
    <text evidence="4">Belongs to the CAF1 family.</text>
</comment>
<name>A0A6A6HLK0_VIRVR</name>
<dbReference type="EC" id="3.1.13.4" evidence="5"/>
<keyword evidence="11" id="KW-0694">RNA-binding</keyword>
<evidence type="ECO:0000256" key="12">
    <source>
        <dbReference type="ARBA" id="ARBA00023015"/>
    </source>
</evidence>
<dbReference type="Proteomes" id="UP000800092">
    <property type="component" value="Unassembled WGS sequence"/>
</dbReference>
<protein>
    <recommendedName>
        <fullName evidence="5">poly(A)-specific ribonuclease</fullName>
        <ecNumber evidence="5">3.1.13.4</ecNumber>
    </recommendedName>
</protein>
<keyword evidence="13" id="KW-0804">Transcription</keyword>
<keyword evidence="14" id="KW-0539">Nucleus</keyword>
<accession>A0A6A6HLK0</accession>
<evidence type="ECO:0000256" key="5">
    <source>
        <dbReference type="ARBA" id="ARBA00012161"/>
    </source>
</evidence>
<keyword evidence="12" id="KW-0805">Transcription regulation</keyword>
<feature type="compositionally biased region" description="Low complexity" evidence="15">
    <location>
        <begin position="499"/>
        <end position="512"/>
    </location>
</feature>
<reference evidence="16" key="1">
    <citation type="journal article" date="2020" name="Stud. Mycol.">
        <title>101 Dothideomycetes genomes: a test case for predicting lifestyles and emergence of pathogens.</title>
        <authorList>
            <person name="Haridas S."/>
            <person name="Albert R."/>
            <person name="Binder M."/>
            <person name="Bloem J."/>
            <person name="Labutti K."/>
            <person name="Salamov A."/>
            <person name="Andreopoulos B."/>
            <person name="Baker S."/>
            <person name="Barry K."/>
            <person name="Bills G."/>
            <person name="Bluhm B."/>
            <person name="Cannon C."/>
            <person name="Castanera R."/>
            <person name="Culley D."/>
            <person name="Daum C."/>
            <person name="Ezra D."/>
            <person name="Gonzalez J."/>
            <person name="Henrissat B."/>
            <person name="Kuo A."/>
            <person name="Liang C."/>
            <person name="Lipzen A."/>
            <person name="Lutzoni F."/>
            <person name="Magnuson J."/>
            <person name="Mondo S."/>
            <person name="Nolan M."/>
            <person name="Ohm R."/>
            <person name="Pangilinan J."/>
            <person name="Park H.-J."/>
            <person name="Ramirez L."/>
            <person name="Alfaro M."/>
            <person name="Sun H."/>
            <person name="Tritt A."/>
            <person name="Yoshinaga Y."/>
            <person name="Zwiers L.-H."/>
            <person name="Turgeon B."/>
            <person name="Goodwin S."/>
            <person name="Spatafora J."/>
            <person name="Crous P."/>
            <person name="Grigoriev I."/>
        </authorList>
    </citation>
    <scope>NUCLEOTIDE SEQUENCE</scope>
    <source>
        <strain evidence="16">Tuck. ex Michener</strain>
    </source>
</reference>
<evidence type="ECO:0000256" key="15">
    <source>
        <dbReference type="SAM" id="MobiDB-lite"/>
    </source>
</evidence>
<keyword evidence="9" id="KW-0378">Hydrolase</keyword>
<gene>
    <name evidence="16" type="ORF">EV356DRAFT_563921</name>
</gene>
<evidence type="ECO:0000256" key="6">
    <source>
        <dbReference type="ARBA" id="ARBA00022490"/>
    </source>
</evidence>
<evidence type="ECO:0000313" key="17">
    <source>
        <dbReference type="Proteomes" id="UP000800092"/>
    </source>
</evidence>
<sequence>MPPAVNRFGPNHLSNPFAHITPAGQGQQQPQAQQGGLPQTSHLPHHQNPQVHANLGGGHPAFAASPNNAVNPFSIASGGNVGLRSGFMGGGAGGAGGASGGALGGGGGGAGGGAGGGGLGGALGGGLGGGNLVGGGGNMGSTGGMGLASREAQLAYQHGANLQEQAAFNSAVTAGGQQKGVHSRIRDVWKHNLHSEFETLRQLVHRYTYISMDTEFPGVVARPMGHFPTKSDYHYQTLRCNADLLKIIQLGITLWSPEGEVAPPQAISGLSSERQGFSTQSKLCPCTWQFNFQFDQDGDMANEESIEVLAKAGLDVNRCKSEGIDPNDFASLLITSGLVSNDDVHWISFHSGYDVAYLVKLMWCKPLPGEEDEFYELVKKFFPNLWDTKFLQRQAQRIVQDQQGNNRSSFSPQSAIGSQTPLSPQAVNIFNNLGTKSSLQDLADELGCHRIGIPHSAGSDAWLTGMVFWAMRSKIFDGNPPEEYKNQMWGLNGVPPPASASSQAAALAAQQHGQGGRGSTNDGSGPIGYHTGGTPATHRSEVSGAPSTPTTNHPGLVGHGGTPGPQGHHAGGGAGFGTMTSGGGAGGVFGNFQYGK</sequence>
<evidence type="ECO:0000256" key="4">
    <source>
        <dbReference type="ARBA" id="ARBA00008372"/>
    </source>
</evidence>
<dbReference type="EMBL" id="ML991775">
    <property type="protein sequence ID" value="KAF2238752.1"/>
    <property type="molecule type" value="Genomic_DNA"/>
</dbReference>
<dbReference type="OrthoDB" id="1164111at2759"/>
<keyword evidence="7" id="KW-0540">Nuclease</keyword>
<dbReference type="InterPro" id="IPR039637">
    <property type="entry name" value="CNOT7/CNOT8/Pop2"/>
</dbReference>
<keyword evidence="10" id="KW-0269">Exonuclease</keyword>
<comment type="catalytic activity">
    <reaction evidence="1">
        <text>Exonucleolytic cleavage of poly(A) to 5'-AMP.</text>
        <dbReference type="EC" id="3.1.13.4"/>
    </reaction>
</comment>
<dbReference type="GO" id="GO:0004535">
    <property type="term" value="F:poly(A)-specific ribonuclease activity"/>
    <property type="evidence" value="ECO:0007669"/>
    <property type="project" value="UniProtKB-EC"/>
</dbReference>
<proteinExistence type="inferred from homology"/>
<dbReference type="GO" id="GO:0005634">
    <property type="term" value="C:nucleus"/>
    <property type="evidence" value="ECO:0007669"/>
    <property type="project" value="UniProtKB-SubCell"/>
</dbReference>
<dbReference type="GO" id="GO:0046872">
    <property type="term" value="F:metal ion binding"/>
    <property type="evidence" value="ECO:0007669"/>
    <property type="project" value="UniProtKB-KW"/>
</dbReference>
<evidence type="ECO:0000256" key="14">
    <source>
        <dbReference type="ARBA" id="ARBA00023242"/>
    </source>
</evidence>
<organism evidence="16 17">
    <name type="scientific">Viridothelium virens</name>
    <name type="common">Speckled blister lichen</name>
    <name type="synonym">Trypethelium virens</name>
    <dbReference type="NCBI Taxonomy" id="1048519"/>
    <lineage>
        <taxon>Eukaryota</taxon>
        <taxon>Fungi</taxon>
        <taxon>Dikarya</taxon>
        <taxon>Ascomycota</taxon>
        <taxon>Pezizomycotina</taxon>
        <taxon>Dothideomycetes</taxon>
        <taxon>Dothideomycetes incertae sedis</taxon>
        <taxon>Trypetheliales</taxon>
        <taxon>Trypetheliaceae</taxon>
        <taxon>Viridothelium</taxon>
    </lineage>
</organism>
<evidence type="ECO:0000256" key="11">
    <source>
        <dbReference type="ARBA" id="ARBA00022884"/>
    </source>
</evidence>
<evidence type="ECO:0000256" key="1">
    <source>
        <dbReference type="ARBA" id="ARBA00001663"/>
    </source>
</evidence>
<evidence type="ECO:0000256" key="13">
    <source>
        <dbReference type="ARBA" id="ARBA00023163"/>
    </source>
</evidence>
<dbReference type="AlphaFoldDB" id="A0A6A6HLK0"/>
<dbReference type="GO" id="GO:0030014">
    <property type="term" value="C:CCR4-NOT complex"/>
    <property type="evidence" value="ECO:0007669"/>
    <property type="project" value="InterPro"/>
</dbReference>
<evidence type="ECO:0000256" key="3">
    <source>
        <dbReference type="ARBA" id="ARBA00004496"/>
    </source>
</evidence>
<dbReference type="InterPro" id="IPR012337">
    <property type="entry name" value="RNaseH-like_sf"/>
</dbReference>
<dbReference type="Gene3D" id="3.30.420.10">
    <property type="entry name" value="Ribonuclease H-like superfamily/Ribonuclease H"/>
    <property type="match status" value="1"/>
</dbReference>
<dbReference type="GO" id="GO:0003723">
    <property type="term" value="F:RNA binding"/>
    <property type="evidence" value="ECO:0007669"/>
    <property type="project" value="UniProtKB-KW"/>
</dbReference>
<dbReference type="SUPFAM" id="SSF53098">
    <property type="entry name" value="Ribonuclease H-like"/>
    <property type="match status" value="1"/>
</dbReference>
<evidence type="ECO:0000313" key="16">
    <source>
        <dbReference type="EMBL" id="KAF2238752.1"/>
    </source>
</evidence>
<keyword evidence="6" id="KW-0963">Cytoplasm</keyword>
<keyword evidence="8" id="KW-0479">Metal-binding</keyword>
<evidence type="ECO:0000256" key="9">
    <source>
        <dbReference type="ARBA" id="ARBA00022801"/>
    </source>
</evidence>
<keyword evidence="17" id="KW-1185">Reference proteome</keyword>
<feature type="region of interest" description="Disordered" evidence="15">
    <location>
        <begin position="1"/>
        <end position="63"/>
    </location>
</feature>
<evidence type="ECO:0000256" key="7">
    <source>
        <dbReference type="ARBA" id="ARBA00022722"/>
    </source>
</evidence>
<feature type="region of interest" description="Disordered" evidence="15">
    <location>
        <begin position="494"/>
        <end position="576"/>
    </location>
</feature>
<dbReference type="GO" id="GO:0005737">
    <property type="term" value="C:cytoplasm"/>
    <property type="evidence" value="ECO:0007669"/>
    <property type="project" value="UniProtKB-SubCell"/>
</dbReference>
<evidence type="ECO:0000256" key="2">
    <source>
        <dbReference type="ARBA" id="ARBA00004123"/>
    </source>
</evidence>
<feature type="compositionally biased region" description="Low complexity" evidence="15">
    <location>
        <begin position="22"/>
        <end position="39"/>
    </location>
</feature>
<evidence type="ECO:0000256" key="8">
    <source>
        <dbReference type="ARBA" id="ARBA00022723"/>
    </source>
</evidence>
<dbReference type="PANTHER" id="PTHR10797">
    <property type="entry name" value="CCR4-NOT TRANSCRIPTION COMPLEX SUBUNIT"/>
    <property type="match status" value="1"/>
</dbReference>
<comment type="subcellular location">
    <subcellularLocation>
        <location evidence="3">Cytoplasm</location>
    </subcellularLocation>
    <subcellularLocation>
        <location evidence="2">Nucleus</location>
    </subcellularLocation>
</comment>
<evidence type="ECO:0000256" key="10">
    <source>
        <dbReference type="ARBA" id="ARBA00022839"/>
    </source>
</evidence>